<organism evidence="1 2">
    <name type="scientific">Nocardiopsis mangrovi</name>
    <dbReference type="NCBI Taxonomy" id="1179818"/>
    <lineage>
        <taxon>Bacteria</taxon>
        <taxon>Bacillati</taxon>
        <taxon>Actinomycetota</taxon>
        <taxon>Actinomycetes</taxon>
        <taxon>Streptosporangiales</taxon>
        <taxon>Nocardiopsidaceae</taxon>
        <taxon>Nocardiopsis</taxon>
    </lineage>
</organism>
<dbReference type="InterPro" id="IPR043519">
    <property type="entry name" value="NT_sf"/>
</dbReference>
<dbReference type="PANTHER" id="PTHR34822">
    <property type="entry name" value="GRPB DOMAIN PROTEIN (AFU_ORTHOLOGUE AFUA_1G01530)"/>
    <property type="match status" value="1"/>
</dbReference>
<evidence type="ECO:0000313" key="2">
    <source>
        <dbReference type="Proteomes" id="UP001595923"/>
    </source>
</evidence>
<dbReference type="Proteomes" id="UP001595923">
    <property type="component" value="Unassembled WGS sequence"/>
</dbReference>
<dbReference type="EMBL" id="JBHSFQ010000010">
    <property type="protein sequence ID" value="MFC4562757.1"/>
    <property type="molecule type" value="Genomic_DNA"/>
</dbReference>
<reference evidence="2" key="1">
    <citation type="journal article" date="2019" name="Int. J. Syst. Evol. Microbiol.">
        <title>The Global Catalogue of Microorganisms (GCM) 10K type strain sequencing project: providing services to taxonomists for standard genome sequencing and annotation.</title>
        <authorList>
            <consortium name="The Broad Institute Genomics Platform"/>
            <consortium name="The Broad Institute Genome Sequencing Center for Infectious Disease"/>
            <person name="Wu L."/>
            <person name="Ma J."/>
        </authorList>
    </citation>
    <scope>NUCLEOTIDE SEQUENCE [LARGE SCALE GENOMIC DNA]</scope>
    <source>
        <strain evidence="2">XZYJ18</strain>
    </source>
</reference>
<keyword evidence="2" id="KW-1185">Reference proteome</keyword>
<protein>
    <submittedName>
        <fullName evidence="1">GrpB family protein</fullName>
    </submittedName>
</protein>
<dbReference type="SUPFAM" id="SSF81301">
    <property type="entry name" value="Nucleotidyltransferase"/>
    <property type="match status" value="1"/>
</dbReference>
<dbReference type="Pfam" id="PF04229">
    <property type="entry name" value="GrpB"/>
    <property type="match status" value="1"/>
</dbReference>
<proteinExistence type="predicted"/>
<accession>A0ABV9DVL4</accession>
<evidence type="ECO:0000313" key="1">
    <source>
        <dbReference type="EMBL" id="MFC4562757.1"/>
    </source>
</evidence>
<sequence length="188" mass="20468">MSPSDSLPLRGQDRAARPLVGRRLVDGRVPVADYDAKWPFLFLREAGRIRKALGEAVLDLQHVGSTAVPGLTATPCVDLLLLVAHPADEDAYLPPLAGAGYTLVDRDTGGDGRRLFKGPDVNIDLHVLGAGSAEAARMLRFRDHLRTHPGDHELYAAAKRGLAERRWESVQDYADAKSPVIDDIMSRS</sequence>
<dbReference type="Gene3D" id="3.30.460.10">
    <property type="entry name" value="Beta Polymerase, domain 2"/>
    <property type="match status" value="1"/>
</dbReference>
<comment type="caution">
    <text evidence="1">The sequence shown here is derived from an EMBL/GenBank/DDBJ whole genome shotgun (WGS) entry which is preliminary data.</text>
</comment>
<gene>
    <name evidence="1" type="ORF">ACFO4E_12900</name>
</gene>
<dbReference type="RefSeq" id="WP_378574213.1">
    <property type="nucleotide sequence ID" value="NZ_JBHSFQ010000010.1"/>
</dbReference>
<dbReference type="InterPro" id="IPR007344">
    <property type="entry name" value="GrpB/CoaE"/>
</dbReference>
<dbReference type="PANTHER" id="PTHR34822:SF1">
    <property type="entry name" value="GRPB FAMILY PROTEIN"/>
    <property type="match status" value="1"/>
</dbReference>
<name>A0ABV9DVL4_9ACTN</name>